<comment type="caution">
    <text evidence="10">The sequence shown here is derived from an EMBL/GenBank/DDBJ whole genome shotgun (WGS) entry which is preliminary data.</text>
</comment>
<evidence type="ECO:0000259" key="7">
    <source>
        <dbReference type="Pfam" id="PF00905"/>
    </source>
</evidence>
<dbReference type="PANTHER" id="PTHR30627:SF25">
    <property type="entry name" value="PENICILLIN-BINDING PROTEIN 3"/>
    <property type="match status" value="1"/>
</dbReference>
<evidence type="ECO:0000313" key="11">
    <source>
        <dbReference type="Proteomes" id="UP000050996"/>
    </source>
</evidence>
<accession>A0A0Q3VIB1</accession>
<dbReference type="GO" id="GO:0005886">
    <property type="term" value="C:plasma membrane"/>
    <property type="evidence" value="ECO:0007669"/>
    <property type="project" value="TreeGrafter"/>
</dbReference>
<dbReference type="Proteomes" id="UP000050996">
    <property type="component" value="Unassembled WGS sequence"/>
</dbReference>
<comment type="catalytic activity">
    <reaction evidence="6">
        <text>Preferential cleavage: (Ac)2-L-Lys-D-Ala-|-D-Ala. Also transpeptidation of peptidyl-alanyl moieties that are N-acyl substituents of D-alanine.</text>
        <dbReference type="EC" id="3.4.16.4"/>
    </reaction>
</comment>
<feature type="domain" description="Penicillin-binding protein dimerisation" evidence="8">
    <location>
        <begin position="161"/>
        <end position="324"/>
    </location>
</feature>
<keyword evidence="11" id="KW-1185">Reference proteome</keyword>
<proteinExistence type="inferred from homology"/>
<evidence type="ECO:0000259" key="9">
    <source>
        <dbReference type="Pfam" id="PF05223"/>
    </source>
</evidence>
<dbReference type="InterPro" id="IPR036138">
    <property type="entry name" value="PBP_dimer_sf"/>
</dbReference>
<reference evidence="10 11" key="1">
    <citation type="submission" date="2015-09" db="EMBL/GenBank/DDBJ databases">
        <title>Genome sequencing project for genomic taxonomy and phylogenomics of Bacillus-like bacteria.</title>
        <authorList>
            <person name="Liu B."/>
            <person name="Wang J."/>
            <person name="Zhu Y."/>
            <person name="Liu G."/>
            <person name="Chen Q."/>
            <person name="Chen Z."/>
            <person name="Lan J."/>
            <person name="Che J."/>
            <person name="Ge C."/>
            <person name="Shi H."/>
            <person name="Pan Z."/>
            <person name="Liu X."/>
        </authorList>
    </citation>
    <scope>NUCLEOTIDE SEQUENCE [LARGE SCALE GENOMIC DNA]</scope>
    <source>
        <strain evidence="10 11">FJAT-18043</strain>
    </source>
</reference>
<dbReference type="AlphaFoldDB" id="A0A0Q3VIB1"/>
<dbReference type="GO" id="GO:0009002">
    <property type="term" value="F:serine-type D-Ala-D-Ala carboxypeptidase activity"/>
    <property type="evidence" value="ECO:0007669"/>
    <property type="project" value="UniProtKB-EC"/>
</dbReference>
<comment type="subcellular location">
    <subcellularLocation>
        <location evidence="1">Membrane</location>
    </subcellularLocation>
</comment>
<dbReference type="Pfam" id="PF00905">
    <property type="entry name" value="Transpeptidase"/>
    <property type="match status" value="1"/>
</dbReference>
<dbReference type="GO" id="GO:0008658">
    <property type="term" value="F:penicillin binding"/>
    <property type="evidence" value="ECO:0007669"/>
    <property type="project" value="InterPro"/>
</dbReference>
<dbReference type="InterPro" id="IPR032710">
    <property type="entry name" value="NTF2-like_dom_sf"/>
</dbReference>
<dbReference type="Gene3D" id="3.90.1310.10">
    <property type="entry name" value="Penicillin-binding protein 2a (Domain 2)"/>
    <property type="match status" value="1"/>
</dbReference>
<dbReference type="InterPro" id="IPR005311">
    <property type="entry name" value="PBP_dimer"/>
</dbReference>
<keyword evidence="5" id="KW-0472">Membrane</keyword>
<dbReference type="Pfam" id="PF03717">
    <property type="entry name" value="PBP_dimer"/>
    <property type="match status" value="1"/>
</dbReference>
<dbReference type="RefSeq" id="WP_056685709.1">
    <property type="nucleotide sequence ID" value="NZ_LJIX01000006.1"/>
</dbReference>
<protein>
    <recommendedName>
        <fullName evidence="4">serine-type D-Ala-D-Ala carboxypeptidase</fullName>
        <ecNumber evidence="4">3.4.16.4</ecNumber>
    </recommendedName>
</protein>
<evidence type="ECO:0000256" key="4">
    <source>
        <dbReference type="ARBA" id="ARBA00012448"/>
    </source>
</evidence>
<sequence length="677" mass="75346">MKKGLLFLLIILVGLGGVLMWQFLQVDQGSPEQVFNDYVKQFSEQNFDGMLDHASIEELENYNYTKENLTDKYDAIFTGMEASSISVLSKELQYDEASKEYEGRFNVKIKTFLGDIETAYKANFSKGDRGNNGKGWKVKWDPSMIFPGMEKGDKINVRTFSPKRGEILDRHGNPMAMDTEVYEMGIIPGKLGSAKEESIKKLSDYFDLPQETFIQALNQKWVSDDVFVPIATMPKGFQVDSIAGEDLPGISFQSKKVRYYPDKESSAHLIGYVKEVTLEDLEKAPEYTIGDYIGKSGLEEVYEKQLRGKKGGIIQIQDESGKQKSIIKKVDAVDGENINLTIDSTLQNEMYQAMKQDAGAVTAMNPVTGEMLALVSYPSFDPNLMVSGMTVEQWKAYSEDPKLPFLSRFSSLYAPGSTFKAITAAIGLTVGTTFPEKRREISGLRWKKDNSWGGYYVTRVKDVPSVNMGEALAYSDNIYFAQEALEMGADVFEEHALTFGFKEGFSLPIYLKKSQLSNNGIRNEILLADSAYGQGEVLMSPVHLGIAFTPFINGGDMVMPVLLDDEKAPVRKTIITNDVANRVKEALIQVVQLQGGTAHNLKTNMEILGAKTGTAELKSKKGEDGLENGFAVVFDTKSPSILITALVEDVKNRGESHYVTAKIKPILHHYLTRKESN</sequence>
<dbReference type="GO" id="GO:0071555">
    <property type="term" value="P:cell wall organization"/>
    <property type="evidence" value="ECO:0007669"/>
    <property type="project" value="TreeGrafter"/>
</dbReference>
<evidence type="ECO:0000259" key="8">
    <source>
        <dbReference type="Pfam" id="PF03717"/>
    </source>
</evidence>
<dbReference type="EMBL" id="LJIX01000006">
    <property type="protein sequence ID" value="KQL20523.1"/>
    <property type="molecule type" value="Genomic_DNA"/>
</dbReference>
<feature type="domain" description="Penicillin-binding protein transpeptidase" evidence="7">
    <location>
        <begin position="359"/>
        <end position="667"/>
    </location>
</feature>
<dbReference type="Gene3D" id="3.10.450.100">
    <property type="entry name" value="NTF2-like, domain 1"/>
    <property type="match status" value="1"/>
</dbReference>
<name>A0A0Q3VIB1_9BACI</name>
<dbReference type="InterPro" id="IPR001460">
    <property type="entry name" value="PCN-bd_Tpept"/>
</dbReference>
<dbReference type="SUPFAM" id="SSF54427">
    <property type="entry name" value="NTF2-like"/>
    <property type="match status" value="1"/>
</dbReference>
<feature type="domain" description="NTF2-like N-terminal transpeptidase" evidence="9">
    <location>
        <begin position="30"/>
        <end position="153"/>
    </location>
</feature>
<evidence type="ECO:0000256" key="6">
    <source>
        <dbReference type="ARBA" id="ARBA00034000"/>
    </source>
</evidence>
<dbReference type="SUPFAM" id="SSF56601">
    <property type="entry name" value="beta-lactamase/transpeptidase-like"/>
    <property type="match status" value="1"/>
</dbReference>
<dbReference type="PANTHER" id="PTHR30627">
    <property type="entry name" value="PEPTIDOGLYCAN D,D-TRANSPEPTIDASE"/>
    <property type="match status" value="1"/>
</dbReference>
<comment type="similarity">
    <text evidence="3">Belongs to the transpeptidase family.</text>
</comment>
<comment type="pathway">
    <text evidence="2">Cell wall biogenesis; peptidoglycan biosynthesis.</text>
</comment>
<dbReference type="InterPro" id="IPR007887">
    <property type="entry name" value="MecA_N"/>
</dbReference>
<dbReference type="PATRIC" id="fig|1637975.4.peg.3828"/>
<evidence type="ECO:0000256" key="1">
    <source>
        <dbReference type="ARBA" id="ARBA00004370"/>
    </source>
</evidence>
<dbReference type="EC" id="3.4.16.4" evidence="4"/>
<evidence type="ECO:0000313" key="10">
    <source>
        <dbReference type="EMBL" id="KQL20523.1"/>
    </source>
</evidence>
<organism evidence="10 11">
    <name type="scientific">Cytobacillus solani</name>
    <dbReference type="NCBI Taxonomy" id="1637975"/>
    <lineage>
        <taxon>Bacteria</taxon>
        <taxon>Bacillati</taxon>
        <taxon>Bacillota</taxon>
        <taxon>Bacilli</taxon>
        <taxon>Bacillales</taxon>
        <taxon>Bacillaceae</taxon>
        <taxon>Cytobacillus</taxon>
    </lineage>
</organism>
<dbReference type="InterPro" id="IPR050515">
    <property type="entry name" value="Beta-lactam/transpept"/>
</dbReference>
<dbReference type="InterPro" id="IPR012338">
    <property type="entry name" value="Beta-lactam/transpept-like"/>
</dbReference>
<gene>
    <name evidence="10" type="ORF">AN957_19320</name>
</gene>
<dbReference type="STRING" id="1637975.AN957_19320"/>
<dbReference type="GO" id="GO:0071972">
    <property type="term" value="F:peptidoglycan L,D-transpeptidase activity"/>
    <property type="evidence" value="ECO:0007669"/>
    <property type="project" value="TreeGrafter"/>
</dbReference>
<dbReference type="UniPathway" id="UPA00219"/>
<dbReference type="Gene3D" id="3.40.710.10">
    <property type="entry name" value="DD-peptidase/beta-lactamase superfamily"/>
    <property type="match status" value="1"/>
</dbReference>
<dbReference type="Gene3D" id="3.30.1390.30">
    <property type="entry name" value="Penicillin-binding protein 2a, domain 3"/>
    <property type="match status" value="1"/>
</dbReference>
<dbReference type="GO" id="GO:0046677">
    <property type="term" value="P:response to antibiotic"/>
    <property type="evidence" value="ECO:0007669"/>
    <property type="project" value="InterPro"/>
</dbReference>
<evidence type="ECO:0000256" key="5">
    <source>
        <dbReference type="ARBA" id="ARBA00023136"/>
    </source>
</evidence>
<dbReference type="SUPFAM" id="SSF56519">
    <property type="entry name" value="Penicillin binding protein dimerisation domain"/>
    <property type="match status" value="1"/>
</dbReference>
<dbReference type="GO" id="GO:0009252">
    <property type="term" value="P:peptidoglycan biosynthetic process"/>
    <property type="evidence" value="ECO:0007669"/>
    <property type="project" value="UniProtKB-UniPathway"/>
</dbReference>
<evidence type="ECO:0000256" key="2">
    <source>
        <dbReference type="ARBA" id="ARBA00004752"/>
    </source>
</evidence>
<dbReference type="Pfam" id="PF05223">
    <property type="entry name" value="MecA_N"/>
    <property type="match status" value="1"/>
</dbReference>
<evidence type="ECO:0000256" key="3">
    <source>
        <dbReference type="ARBA" id="ARBA00007171"/>
    </source>
</evidence>